<evidence type="ECO:0000256" key="1">
    <source>
        <dbReference type="ARBA" id="ARBA00010587"/>
    </source>
</evidence>
<reference evidence="5 6" key="1">
    <citation type="journal article" date="2016" name="Nat. Commun.">
        <title>Thousands of microbial genomes shed light on interconnected biogeochemical processes in an aquifer system.</title>
        <authorList>
            <person name="Anantharaman K."/>
            <person name="Brown C.T."/>
            <person name="Hug L.A."/>
            <person name="Sharon I."/>
            <person name="Castelle C.J."/>
            <person name="Probst A.J."/>
            <person name="Thomas B.C."/>
            <person name="Singh A."/>
            <person name="Wilkins M.J."/>
            <person name="Karaoz U."/>
            <person name="Brodie E.L."/>
            <person name="Williams K.H."/>
            <person name="Hubbard S.S."/>
            <person name="Banfield J.F."/>
        </authorList>
    </citation>
    <scope>NUCLEOTIDE SEQUENCE [LARGE SCALE GENOMIC DNA]</scope>
</reference>
<dbReference type="CDD" id="cd12107">
    <property type="entry name" value="Hemerythrin"/>
    <property type="match status" value="1"/>
</dbReference>
<organism evidence="5 6">
    <name type="scientific">Candidatus Lambdaproteobacteria bacterium RIFOXYD2_FULL_50_16</name>
    <dbReference type="NCBI Taxonomy" id="1817772"/>
    <lineage>
        <taxon>Bacteria</taxon>
        <taxon>Pseudomonadati</taxon>
        <taxon>Pseudomonadota</taxon>
        <taxon>Candidatus Lambdaproteobacteria</taxon>
    </lineage>
</organism>
<gene>
    <name evidence="5" type="ORF">A2527_00780</name>
</gene>
<dbReference type="InterPro" id="IPR050669">
    <property type="entry name" value="Hemerythrin"/>
</dbReference>
<evidence type="ECO:0000256" key="3">
    <source>
        <dbReference type="ARBA" id="ARBA00023004"/>
    </source>
</evidence>
<keyword evidence="2" id="KW-0479">Metal-binding</keyword>
<dbReference type="InterPro" id="IPR012312">
    <property type="entry name" value="Hemerythrin-like"/>
</dbReference>
<evidence type="ECO:0000256" key="2">
    <source>
        <dbReference type="ARBA" id="ARBA00022723"/>
    </source>
</evidence>
<name>A0A1F6GFA9_9PROT</name>
<proteinExistence type="inferred from homology"/>
<dbReference type="Pfam" id="PF01814">
    <property type="entry name" value="Hemerythrin"/>
    <property type="match status" value="1"/>
</dbReference>
<evidence type="ECO:0000259" key="4">
    <source>
        <dbReference type="Pfam" id="PF01814"/>
    </source>
</evidence>
<evidence type="ECO:0000313" key="6">
    <source>
        <dbReference type="Proteomes" id="UP000178449"/>
    </source>
</evidence>
<dbReference type="InterPro" id="IPR012827">
    <property type="entry name" value="Hemerythrin_metal-bd"/>
</dbReference>
<dbReference type="AlphaFoldDB" id="A0A1F6GFA9"/>
<dbReference type="EMBL" id="MFNE01000009">
    <property type="protein sequence ID" value="OGG96813.1"/>
    <property type="molecule type" value="Genomic_DNA"/>
</dbReference>
<evidence type="ECO:0000313" key="5">
    <source>
        <dbReference type="EMBL" id="OGG96813.1"/>
    </source>
</evidence>
<dbReference type="GO" id="GO:0046872">
    <property type="term" value="F:metal ion binding"/>
    <property type="evidence" value="ECO:0007669"/>
    <property type="project" value="UniProtKB-KW"/>
</dbReference>
<dbReference type="Proteomes" id="UP000178449">
    <property type="component" value="Unassembled WGS sequence"/>
</dbReference>
<dbReference type="NCBIfam" id="TIGR02481">
    <property type="entry name" value="hemeryth_dom"/>
    <property type="match status" value="1"/>
</dbReference>
<keyword evidence="3" id="KW-0408">Iron</keyword>
<dbReference type="STRING" id="1817772.A2527_00780"/>
<protein>
    <recommendedName>
        <fullName evidence="4">Hemerythrin-like domain-containing protein</fullName>
    </recommendedName>
</protein>
<dbReference type="PANTHER" id="PTHR37164:SF1">
    <property type="entry name" value="BACTERIOHEMERYTHRIN"/>
    <property type="match status" value="1"/>
</dbReference>
<dbReference type="PANTHER" id="PTHR37164">
    <property type="entry name" value="BACTERIOHEMERYTHRIN"/>
    <property type="match status" value="1"/>
</dbReference>
<dbReference type="SUPFAM" id="SSF47188">
    <property type="entry name" value="Hemerythrin-like"/>
    <property type="match status" value="1"/>
</dbReference>
<sequence>MSKFGWNEKMALGIESIDREHQKLFEMIDQLQKAMTKGQSSSALGQIFAGLIDYTNNHFGHEARLFEELGYENRAAHLAKHDLFTDKMAVLKSQFDAQSNFMIGVDVMNFLNDWLIEHVMGEDRKYLPLFNKNGVK</sequence>
<dbReference type="NCBIfam" id="NF033749">
    <property type="entry name" value="bact_hemeryth"/>
    <property type="match status" value="1"/>
</dbReference>
<comment type="caution">
    <text evidence="5">The sequence shown here is derived from an EMBL/GenBank/DDBJ whole genome shotgun (WGS) entry which is preliminary data.</text>
</comment>
<comment type="similarity">
    <text evidence="1">Belongs to the hemerythrin family.</text>
</comment>
<feature type="domain" description="Hemerythrin-like" evidence="4">
    <location>
        <begin position="13"/>
        <end position="129"/>
    </location>
</feature>
<accession>A0A1F6GFA9</accession>
<dbReference type="Gene3D" id="1.20.120.50">
    <property type="entry name" value="Hemerythrin-like"/>
    <property type="match status" value="1"/>
</dbReference>
<dbReference type="InterPro" id="IPR035938">
    <property type="entry name" value="Hemerythrin-like_sf"/>
</dbReference>